<gene>
    <name evidence="1" type="primary">ppsA</name>
</gene>
<feature type="non-terminal residue" evidence="1">
    <location>
        <position position="1"/>
    </location>
</feature>
<organism evidence="1">
    <name type="scientific">Haloarcula sp. Ea4</name>
    <dbReference type="NCBI Taxonomy" id="1480709"/>
    <lineage>
        <taxon>Archaea</taxon>
        <taxon>Methanobacteriati</taxon>
        <taxon>Methanobacteriota</taxon>
        <taxon>Stenosarchaea group</taxon>
        <taxon>Halobacteria</taxon>
        <taxon>Halobacteriales</taxon>
        <taxon>Haloarculaceae</taxon>
        <taxon>Haloarcula</taxon>
    </lineage>
</organism>
<sequence length="171" mass="18457">VVLAWLVLAALELAELVGGSIERADADRARVERLGNRADALDDFVDVGALAVVFDVARGRLVRRENHMLDAQEADAVGPCRGGPLGGFWNGDVDLDLRSGHRLHRRMWFDRPGVLVVLASRLGDFGPLLDRALVAVQGDRFAVPELLRRVLGTDDGRDAEFTGDDGGVAGH</sequence>
<reference evidence="1" key="1">
    <citation type="journal article" date="2014" name="Front. Microbiol.">
        <title>Evidence from phylogenetic and genome fingerprinting analyses suggests rapidly changing variation in Halorubrum and Haloarcula populations.</title>
        <authorList>
            <person name="Ram Mohan N."/>
            <person name="Fullmer M.S."/>
            <person name="Makkay A.M."/>
            <person name="Wheeler R."/>
            <person name="Ventosa A."/>
            <person name="Naor A."/>
            <person name="Gogarten J.P."/>
            <person name="Papke R.T."/>
        </authorList>
    </citation>
    <scope>NUCLEOTIDE SEQUENCE</scope>
    <source>
        <strain evidence="1">Ea4</strain>
    </source>
</reference>
<feature type="non-terminal residue" evidence="1">
    <location>
        <position position="171"/>
    </location>
</feature>
<name>A0A059V6R6_9EURY</name>
<dbReference type="AlphaFoldDB" id="A0A059V6R6"/>
<evidence type="ECO:0000313" key="1">
    <source>
        <dbReference type="EMBL" id="AHZ89188.1"/>
    </source>
</evidence>
<accession>A0A059V6R6</accession>
<proteinExistence type="predicted"/>
<dbReference type="EMBL" id="KJ152400">
    <property type="protein sequence ID" value="AHZ89188.1"/>
    <property type="molecule type" value="Genomic_DNA"/>
</dbReference>
<protein>
    <submittedName>
        <fullName evidence="1">PpsA</fullName>
    </submittedName>
</protein>
<reference evidence="1" key="2">
    <citation type="journal article" date="2016" name="Int. J. Syst. Evol. Microbiol.">
        <title>Halorubrum halodurans sp. nov., an extremely halophilic archaeon isolated from a hypersaline lake.</title>
        <authorList>
            <person name="Corral P."/>
            <person name="de la Haba R.R."/>
            <person name="Sanchez-Porro C."/>
            <person name="Ali Amoozegar M."/>
            <person name="Thane Papke R."/>
            <person name="Ventosa A."/>
        </authorList>
    </citation>
    <scope>NUCLEOTIDE SEQUENCE</scope>
    <source>
        <strain evidence="1">Ea4</strain>
    </source>
</reference>